<dbReference type="InterPro" id="IPR004012">
    <property type="entry name" value="Run_dom"/>
</dbReference>
<feature type="non-terminal residue" evidence="3">
    <location>
        <position position="1"/>
    </location>
</feature>
<dbReference type="eggNOG" id="ENOG502QPMV">
    <property type="taxonomic scope" value="Eukaryota"/>
</dbReference>
<dbReference type="OrthoDB" id="9044749at2759"/>
<gene>
    <name evidence="3" type="ORF">G5I_04886</name>
</gene>
<dbReference type="InterPro" id="IPR037213">
    <property type="entry name" value="Run_dom_sf"/>
</dbReference>
<dbReference type="Proteomes" id="UP000007755">
    <property type="component" value="Unassembled WGS sequence"/>
</dbReference>
<evidence type="ECO:0000259" key="2">
    <source>
        <dbReference type="PROSITE" id="PS50826"/>
    </source>
</evidence>
<dbReference type="InterPro" id="IPR001478">
    <property type="entry name" value="PDZ"/>
</dbReference>
<accession>F4WGT6</accession>
<dbReference type="PROSITE" id="PS50826">
    <property type="entry name" value="RUN"/>
    <property type="match status" value="1"/>
</dbReference>
<dbReference type="PANTHER" id="PTHR46753:SF3">
    <property type="entry name" value="PDZ DOMAIN-CONTAINING PROTEIN"/>
    <property type="match status" value="1"/>
</dbReference>
<dbReference type="EMBL" id="GL888147">
    <property type="protein sequence ID" value="EGI66555.1"/>
    <property type="molecule type" value="Genomic_DNA"/>
</dbReference>
<dbReference type="AlphaFoldDB" id="F4WGT6"/>
<dbReference type="Gene3D" id="2.30.29.30">
    <property type="entry name" value="Pleckstrin-homology domain (PH domain)/Phosphotyrosine-binding domain (PTB)"/>
    <property type="match status" value="1"/>
</dbReference>
<keyword evidence="4" id="KW-1185">Reference proteome</keyword>
<dbReference type="PROSITE" id="PS50106">
    <property type="entry name" value="PDZ"/>
    <property type="match status" value="1"/>
</dbReference>
<dbReference type="SUPFAM" id="SSF50729">
    <property type="entry name" value="PH domain-like"/>
    <property type="match status" value="1"/>
</dbReference>
<dbReference type="CDD" id="cd17682">
    <property type="entry name" value="RUN_RUFY4_like"/>
    <property type="match status" value="1"/>
</dbReference>
<evidence type="ECO:0008006" key="5">
    <source>
        <dbReference type="Google" id="ProtNLM"/>
    </source>
</evidence>
<evidence type="ECO:0000313" key="4">
    <source>
        <dbReference type="Proteomes" id="UP000007755"/>
    </source>
</evidence>
<protein>
    <recommendedName>
        <fullName evidence="5">RUN and FYVE domain-containing protein 4</fullName>
    </recommendedName>
</protein>
<dbReference type="InParanoid" id="F4WGT6"/>
<dbReference type="InterPro" id="IPR036034">
    <property type="entry name" value="PDZ_sf"/>
</dbReference>
<dbReference type="PANTHER" id="PTHR46753">
    <property type="entry name" value="FYVE AND COILED-COIL DOMAIN-CONTAINING PROTEIN 1"/>
    <property type="match status" value="1"/>
</dbReference>
<evidence type="ECO:0000259" key="1">
    <source>
        <dbReference type="PROSITE" id="PS50106"/>
    </source>
</evidence>
<dbReference type="SMART" id="SM00228">
    <property type="entry name" value="PDZ"/>
    <property type="match status" value="1"/>
</dbReference>
<dbReference type="InterPro" id="IPR011993">
    <property type="entry name" value="PH-like_dom_sf"/>
</dbReference>
<sequence length="425" mass="48382">LLGWTRKLIEHAKEITDENEDLCHFCKCLENCLQKDLLPILDSVGYFKIPYAWHWLEYVAGKNYNGYNTFLLAVEQVKQNTKVHTPAGRLRLLIRICLVRRCLHMPVEILARIPALATEFYNLKSILGDDILREILLSVLLQCSKFNFKLNLRNATFLDDTWQMPKCVALELVPCKSLGISVCFTNEKALVVNVNEKSVAAEDNKVEVGDVLDEINENVINGDSKGKLRKIMRKASGQPIMLHIIKHYIKKSRELYEPIVQLIKNSGIESMKPLIQIDQVEETTKKSQISKLGSKTLSSGFSVKYCGSVHVGTEGDVKQIEKAIWRLLKSGEEKQVPVRFECLEIGITVTREVDNQIICKQSYMEISSCGRTINIPDYFAFIAGETNCNMATKFDAYVFYHQNDVEVQQILQSLGQGFQRTHFAV</sequence>
<dbReference type="STRING" id="103372.F4WGT6"/>
<dbReference type="Gene3D" id="1.20.58.900">
    <property type="match status" value="1"/>
</dbReference>
<dbReference type="SUPFAM" id="SSF140741">
    <property type="entry name" value="RUN domain-like"/>
    <property type="match status" value="1"/>
</dbReference>
<dbReference type="Pfam" id="PF02759">
    <property type="entry name" value="RUN"/>
    <property type="match status" value="1"/>
</dbReference>
<name>F4WGT6_ACREC</name>
<dbReference type="Gene3D" id="2.30.42.10">
    <property type="match status" value="1"/>
</dbReference>
<reference evidence="3" key="1">
    <citation type="submission" date="2011-02" db="EMBL/GenBank/DDBJ databases">
        <title>The genome of the leaf-cutting ant Acromyrmex echinatior suggests key adaptations to social evolution and fungus farming.</title>
        <authorList>
            <person name="Nygaard S."/>
            <person name="Zhang G."/>
        </authorList>
    </citation>
    <scope>NUCLEOTIDE SEQUENCE</scope>
</reference>
<proteinExistence type="predicted"/>
<feature type="domain" description="PDZ" evidence="1">
    <location>
        <begin position="167"/>
        <end position="237"/>
    </location>
</feature>
<evidence type="ECO:0000313" key="3">
    <source>
        <dbReference type="EMBL" id="EGI66555.1"/>
    </source>
</evidence>
<feature type="domain" description="RUN" evidence="2">
    <location>
        <begin position="16"/>
        <end position="155"/>
    </location>
</feature>
<dbReference type="SUPFAM" id="SSF50156">
    <property type="entry name" value="PDZ domain-like"/>
    <property type="match status" value="1"/>
</dbReference>
<organism evidence="4">
    <name type="scientific">Acromyrmex echinatior</name>
    <name type="common">Panamanian leafcutter ant</name>
    <name type="synonym">Acromyrmex octospinosus echinatior</name>
    <dbReference type="NCBI Taxonomy" id="103372"/>
    <lineage>
        <taxon>Eukaryota</taxon>
        <taxon>Metazoa</taxon>
        <taxon>Ecdysozoa</taxon>
        <taxon>Arthropoda</taxon>
        <taxon>Hexapoda</taxon>
        <taxon>Insecta</taxon>
        <taxon>Pterygota</taxon>
        <taxon>Neoptera</taxon>
        <taxon>Endopterygota</taxon>
        <taxon>Hymenoptera</taxon>
        <taxon>Apocrita</taxon>
        <taxon>Aculeata</taxon>
        <taxon>Formicoidea</taxon>
        <taxon>Formicidae</taxon>
        <taxon>Myrmicinae</taxon>
        <taxon>Acromyrmex</taxon>
    </lineage>
</organism>